<dbReference type="AlphaFoldDB" id="A0AAN9VNU2"/>
<reference evidence="2 3" key="1">
    <citation type="submission" date="2024-03" db="EMBL/GenBank/DDBJ databases">
        <title>The genome assembly and annotation of the cricket Gryllus longicercus Weissman &amp; Gray.</title>
        <authorList>
            <person name="Szrajer S."/>
            <person name="Gray D."/>
            <person name="Ylla G."/>
        </authorList>
    </citation>
    <scope>NUCLEOTIDE SEQUENCE [LARGE SCALE GENOMIC DNA]</scope>
    <source>
        <strain evidence="2">DAG 2021-001</strain>
        <tissue evidence="2">Whole body minus gut</tissue>
    </source>
</reference>
<dbReference type="EMBL" id="JAZDUA010000321">
    <property type="protein sequence ID" value="KAK7794734.1"/>
    <property type="molecule type" value="Genomic_DNA"/>
</dbReference>
<feature type="region of interest" description="Disordered" evidence="1">
    <location>
        <begin position="1"/>
        <end position="33"/>
    </location>
</feature>
<keyword evidence="3" id="KW-1185">Reference proteome</keyword>
<comment type="caution">
    <text evidence="2">The sequence shown here is derived from an EMBL/GenBank/DDBJ whole genome shotgun (WGS) entry which is preliminary data.</text>
</comment>
<evidence type="ECO:0000313" key="2">
    <source>
        <dbReference type="EMBL" id="KAK7794734.1"/>
    </source>
</evidence>
<evidence type="ECO:0000313" key="3">
    <source>
        <dbReference type="Proteomes" id="UP001378592"/>
    </source>
</evidence>
<feature type="compositionally biased region" description="Low complexity" evidence="1">
    <location>
        <begin position="7"/>
        <end position="16"/>
    </location>
</feature>
<protein>
    <submittedName>
        <fullName evidence="2">Uncharacterized protein</fullName>
    </submittedName>
</protein>
<feature type="region of interest" description="Disordered" evidence="1">
    <location>
        <begin position="153"/>
        <end position="174"/>
    </location>
</feature>
<dbReference type="Proteomes" id="UP001378592">
    <property type="component" value="Unassembled WGS sequence"/>
</dbReference>
<evidence type="ECO:0000256" key="1">
    <source>
        <dbReference type="SAM" id="MobiDB-lite"/>
    </source>
</evidence>
<organism evidence="2 3">
    <name type="scientific">Gryllus longicercus</name>
    <dbReference type="NCBI Taxonomy" id="2509291"/>
    <lineage>
        <taxon>Eukaryota</taxon>
        <taxon>Metazoa</taxon>
        <taxon>Ecdysozoa</taxon>
        <taxon>Arthropoda</taxon>
        <taxon>Hexapoda</taxon>
        <taxon>Insecta</taxon>
        <taxon>Pterygota</taxon>
        <taxon>Neoptera</taxon>
        <taxon>Polyneoptera</taxon>
        <taxon>Orthoptera</taxon>
        <taxon>Ensifera</taxon>
        <taxon>Gryllidea</taxon>
        <taxon>Grylloidea</taxon>
        <taxon>Gryllidae</taxon>
        <taxon>Gryllinae</taxon>
        <taxon>Gryllus</taxon>
    </lineage>
</organism>
<sequence>MPSSANSTTTLADPTPLLLPPASPSPPSLATPPLLAPPPPRLLPPLSILRLLPFYHCCLLHYQYHDYLQPFNASIATCTPAFTTAAAISFRSSPCLHQHDHHRSLFHQRRHYRRHHRNRNHQAAATITLTITTTTTAITIVSSTADISPFAVSSTATTTTPPSPPPPPTASRERNEFAAAPARNSNMYPGGASGWCGARGLLFSGAGAAPAISSCGAVVHALPRPPLMHGFPPPRVHCSRAYCVTPMIE</sequence>
<name>A0AAN9VNU2_9ORTH</name>
<gene>
    <name evidence="2" type="ORF">R5R35_013949</name>
</gene>
<accession>A0AAN9VNU2</accession>
<feature type="compositionally biased region" description="Pro residues" evidence="1">
    <location>
        <begin position="17"/>
        <end position="33"/>
    </location>
</feature>
<proteinExistence type="predicted"/>